<dbReference type="SUPFAM" id="SSF53098">
    <property type="entry name" value="Ribonuclease H-like"/>
    <property type="match status" value="1"/>
</dbReference>
<accession>A0A947DK73</accession>
<reference evidence="2" key="2">
    <citation type="journal article" date="2021" name="Mar. Drugs">
        <title>Genome Reduction and Secondary Metabolism of the Marine Sponge-Associated Cyanobacterium Leptothoe.</title>
        <authorList>
            <person name="Konstantinou D."/>
            <person name="Popin R.V."/>
            <person name="Fewer D.P."/>
            <person name="Sivonen K."/>
            <person name="Gkelis S."/>
        </authorList>
    </citation>
    <scope>NUCLEOTIDE SEQUENCE</scope>
    <source>
        <strain evidence="2">TAU-MAC 1115</strain>
    </source>
</reference>
<keyword evidence="3" id="KW-1185">Reference proteome</keyword>
<dbReference type="Proteomes" id="UP000717364">
    <property type="component" value="Unassembled WGS sequence"/>
</dbReference>
<evidence type="ECO:0000313" key="3">
    <source>
        <dbReference type="Proteomes" id="UP000717364"/>
    </source>
</evidence>
<proteinExistence type="predicted"/>
<dbReference type="GO" id="GO:0006139">
    <property type="term" value="P:nucleobase-containing compound metabolic process"/>
    <property type="evidence" value="ECO:0007669"/>
    <property type="project" value="InterPro"/>
</dbReference>
<dbReference type="InterPro" id="IPR006641">
    <property type="entry name" value="YqgF/RNaseH-like_dom"/>
</dbReference>
<name>A0A947DK73_9CYAN</name>
<dbReference type="SMART" id="SM00732">
    <property type="entry name" value="YqgFc"/>
    <property type="match status" value="1"/>
</dbReference>
<dbReference type="EMBL" id="JADOES010000065">
    <property type="protein sequence ID" value="MBT9317914.1"/>
    <property type="molecule type" value="Genomic_DNA"/>
</dbReference>
<dbReference type="InterPro" id="IPR037027">
    <property type="entry name" value="YqgF/RNaseH-like_dom_sf"/>
</dbReference>
<evidence type="ECO:0000313" key="2">
    <source>
        <dbReference type="EMBL" id="MBT9317914.1"/>
    </source>
</evidence>
<organism evidence="2 3">
    <name type="scientific">Leptothoe spongobia TAU-MAC 1115</name>
    <dbReference type="NCBI Taxonomy" id="1967444"/>
    <lineage>
        <taxon>Bacteria</taxon>
        <taxon>Bacillati</taxon>
        <taxon>Cyanobacteriota</taxon>
        <taxon>Cyanophyceae</taxon>
        <taxon>Nodosilineales</taxon>
        <taxon>Cymatolegaceae</taxon>
        <taxon>Leptothoe</taxon>
        <taxon>Leptothoe spongobia</taxon>
    </lineage>
</organism>
<dbReference type="Gene3D" id="3.30.420.140">
    <property type="entry name" value="YqgF/RNase H-like domain"/>
    <property type="match status" value="1"/>
</dbReference>
<sequence length="147" mass="16768">MTSTVFSKLSQPVILGFDPGRYKCGLAIVGLDRSLCYHEVVLAAKVVDHIESLRQTYPISLIVMGDQTGAQLWKQELSRLNEAPNVILVDERYSSLEARDRYWEMFPPKGLNRLLPQSLRSIPRPIDDIVAILLIERYLNKLTEVEN</sequence>
<reference evidence="2" key="1">
    <citation type="submission" date="2020-11" db="EMBL/GenBank/DDBJ databases">
        <authorList>
            <person name="Konstantinou D."/>
            <person name="Gkelis S."/>
            <person name="Popin R."/>
            <person name="Fewer D."/>
            <person name="Sivonen K."/>
        </authorList>
    </citation>
    <scope>NUCLEOTIDE SEQUENCE</scope>
    <source>
        <strain evidence="2">TAU-MAC 1115</strain>
    </source>
</reference>
<dbReference type="AlphaFoldDB" id="A0A947DK73"/>
<gene>
    <name evidence="2" type="primary">ruvX</name>
    <name evidence="2" type="ORF">IXB50_21075</name>
</gene>
<comment type="caution">
    <text evidence="2">The sequence shown here is derived from an EMBL/GenBank/DDBJ whole genome shotgun (WGS) entry which is preliminary data.</text>
</comment>
<evidence type="ECO:0000259" key="1">
    <source>
        <dbReference type="SMART" id="SM00732"/>
    </source>
</evidence>
<protein>
    <submittedName>
        <fullName evidence="2">Holliday junction resolvase RuvX</fullName>
    </submittedName>
</protein>
<dbReference type="InterPro" id="IPR012337">
    <property type="entry name" value="RNaseH-like_sf"/>
</dbReference>
<feature type="domain" description="YqgF/RNase H-like" evidence="1">
    <location>
        <begin position="12"/>
        <end position="98"/>
    </location>
</feature>
<dbReference type="RefSeq" id="WP_215610975.1">
    <property type="nucleotide sequence ID" value="NZ_JADOES010000065.1"/>
</dbReference>